<protein>
    <recommendedName>
        <fullName evidence="17">Serine hydroxymethyltransferase</fullName>
        <ecNumber evidence="17">2.1.2.1</ecNumber>
    </recommendedName>
</protein>
<evidence type="ECO:0000256" key="4">
    <source>
        <dbReference type="ARBA" id="ARBA00004777"/>
    </source>
</evidence>
<comment type="subcellular location">
    <subcellularLocation>
        <location evidence="3">Membrane</location>
        <topology evidence="3">Multi-pass membrane protein</topology>
    </subcellularLocation>
</comment>
<dbReference type="InterPro" id="IPR019798">
    <property type="entry name" value="Ser_HO-MeTrfase_PLP_BS"/>
</dbReference>
<dbReference type="UniPathway" id="UPA00193"/>
<name>A0A317YHR7_MAIZE</name>
<keyword evidence="6" id="KW-0813">Transport</keyword>
<dbReference type="InterPro" id="IPR049943">
    <property type="entry name" value="Ser_HO-MeTrfase-like"/>
</dbReference>
<dbReference type="CDD" id="cd00290">
    <property type="entry name" value="cytochrome_b_C"/>
    <property type="match status" value="1"/>
</dbReference>
<dbReference type="GO" id="GO:0030170">
    <property type="term" value="F:pyridoxal phosphate binding"/>
    <property type="evidence" value="ECO:0007669"/>
    <property type="project" value="InterPro"/>
</dbReference>
<evidence type="ECO:0000256" key="13">
    <source>
        <dbReference type="ARBA" id="ARBA00022989"/>
    </source>
</evidence>
<evidence type="ECO:0000256" key="3">
    <source>
        <dbReference type="ARBA" id="ARBA00004141"/>
    </source>
</evidence>
<evidence type="ECO:0000256" key="16">
    <source>
        <dbReference type="ARBA" id="ARBA00059150"/>
    </source>
</evidence>
<dbReference type="Pfam" id="PF00032">
    <property type="entry name" value="Cytochrom_B_C"/>
    <property type="match status" value="1"/>
</dbReference>
<dbReference type="GO" id="GO:0008168">
    <property type="term" value="F:methyltransferase activity"/>
    <property type="evidence" value="ECO:0007669"/>
    <property type="project" value="UniProtKB-KW"/>
</dbReference>
<keyword evidence="8 17" id="KW-0554">One-carbon metabolism</keyword>
<dbReference type="InterPro" id="IPR036150">
    <property type="entry name" value="Cyt_b/b6_C_sf"/>
</dbReference>
<dbReference type="HAMAP" id="MF_00051">
    <property type="entry name" value="SHMT"/>
    <property type="match status" value="1"/>
</dbReference>
<dbReference type="Pfam" id="PF00464">
    <property type="entry name" value="SHMT"/>
    <property type="match status" value="1"/>
</dbReference>
<dbReference type="ExpressionAtlas" id="A0A317YHR7">
    <property type="expression patterns" value="baseline and differential"/>
</dbReference>
<dbReference type="Gene3D" id="3.40.640.10">
    <property type="entry name" value="Type I PLP-dependent aspartate aminotransferase-like (Major domain)"/>
    <property type="match status" value="1"/>
</dbReference>
<comment type="cofactor">
    <cofactor evidence="2 17">
        <name>pyridoxal 5'-phosphate</name>
        <dbReference type="ChEBI" id="CHEBI:597326"/>
    </cofactor>
</comment>
<sequence>MASHHLASPAAAATSAATVSRALFKHAYTKPSYSLLHAPLLRTVAARPALLSAAAAAVSTTAAPAAAAMDNVEEWGLRPLAEVDPEVYDLIEREKRRQRAGIELIASENFTSLAVMEALGSPLTNKYSEGMPGARYYGGNEVIDEIEELCRTRALAAFHLDPARWGVNVQPYSGSPANFAAYTGLLQPNDRIMGLDLPSGGHLTHGYYTASGKKISATSIYFQSLPYKVSSDTGYVDYDKLEEKAMDFRPKLIICGGSACPREWDYARFRAIADKCGAMLLCDMAHISGLVAAQEALNPFEFSDVVTTTTHKSLRGPRSGMIFYRKGPKPPKKGQPEGALYDYEDKINFAVFPSLQGGPHNHQIAALAVALKQAMSPGFKAYIQQVKANTVSLGNHLMSKGYKLVTDGTENHLVLWDLRPLGLTGNKVEMLCDLCNITLNKNAVFGDSSALSPGGVRIGLAVLEPSMIGEPADLFATPLEILPEWYFFPVFQILRTVPNKLLGVLSMVSVPTGLLTVPFLENVNKFQNPFRRPVATTFFLIGTAVALWLGTPAMTSRGLVEKDFVQIAEYLHRAVTICLSIQAEHGKILKDFKKGLVQNKDIENLRAEVEKFATSFDMPGFRVSDMKYTD</sequence>
<keyword evidence="11 17" id="KW-0663">Pyridoxal phosphate</keyword>
<comment type="function">
    <text evidence="17">Interconversion of serine and glycine.</text>
</comment>
<dbReference type="InterPro" id="IPR015421">
    <property type="entry name" value="PyrdxlP-dep_Trfase_major"/>
</dbReference>
<dbReference type="Proteomes" id="UP000251960">
    <property type="component" value="Chromosome 1"/>
</dbReference>
<evidence type="ECO:0000256" key="9">
    <source>
        <dbReference type="ARBA" id="ARBA00022679"/>
    </source>
</evidence>
<dbReference type="CDD" id="cd00378">
    <property type="entry name" value="SHMT"/>
    <property type="match status" value="1"/>
</dbReference>
<dbReference type="EC" id="2.1.2.1" evidence="17"/>
<proteinExistence type="inferred from homology"/>
<dbReference type="SUPFAM" id="SSF53383">
    <property type="entry name" value="PLP-dependent transferases"/>
    <property type="match status" value="2"/>
</dbReference>
<dbReference type="NCBIfam" id="TIGR01156">
    <property type="entry name" value="cytb6_f_IV"/>
    <property type="match status" value="1"/>
</dbReference>
<dbReference type="InterPro" id="IPR015422">
    <property type="entry name" value="PyrdxlP-dep_Trfase_small"/>
</dbReference>
<dbReference type="InterPro" id="IPR015424">
    <property type="entry name" value="PyrdxlP-dep_Trfase"/>
</dbReference>
<evidence type="ECO:0000259" key="18">
    <source>
        <dbReference type="PROSITE" id="PS51003"/>
    </source>
</evidence>
<dbReference type="NCBIfam" id="NF000586">
    <property type="entry name" value="PRK00011.1"/>
    <property type="match status" value="1"/>
</dbReference>
<evidence type="ECO:0000256" key="6">
    <source>
        <dbReference type="ARBA" id="ARBA00022448"/>
    </source>
</evidence>
<dbReference type="PANTHER" id="PTHR11680">
    <property type="entry name" value="SERINE HYDROXYMETHYLTRANSFERASE"/>
    <property type="match status" value="1"/>
</dbReference>
<keyword evidence="12" id="KW-0249">Electron transport</keyword>
<dbReference type="EMBL" id="NCVQ01000001">
    <property type="protein sequence ID" value="PWZ57381.1"/>
    <property type="molecule type" value="Genomic_DNA"/>
</dbReference>
<dbReference type="InterPro" id="IPR001085">
    <property type="entry name" value="Ser_HO-MeTrfase"/>
</dbReference>
<evidence type="ECO:0000256" key="1">
    <source>
        <dbReference type="ARBA" id="ARBA00001528"/>
    </source>
</evidence>
<evidence type="ECO:0000256" key="10">
    <source>
        <dbReference type="ARBA" id="ARBA00022692"/>
    </source>
</evidence>
<accession>A0A317YHR7</accession>
<dbReference type="GO" id="GO:0035999">
    <property type="term" value="P:tetrahydrofolate interconversion"/>
    <property type="evidence" value="ECO:0007669"/>
    <property type="project" value="UniProtKB-UniPathway"/>
</dbReference>
<evidence type="ECO:0000256" key="12">
    <source>
        <dbReference type="ARBA" id="ARBA00022982"/>
    </source>
</evidence>
<evidence type="ECO:0000256" key="14">
    <source>
        <dbReference type="ARBA" id="ARBA00023136"/>
    </source>
</evidence>
<organism evidence="19">
    <name type="scientific">Zea mays</name>
    <name type="common">Maize</name>
    <dbReference type="NCBI Taxonomy" id="4577"/>
    <lineage>
        <taxon>Eukaryota</taxon>
        <taxon>Viridiplantae</taxon>
        <taxon>Streptophyta</taxon>
        <taxon>Embryophyta</taxon>
        <taxon>Tracheophyta</taxon>
        <taxon>Spermatophyta</taxon>
        <taxon>Magnoliopsida</taxon>
        <taxon>Liliopsida</taxon>
        <taxon>Poales</taxon>
        <taxon>Poaceae</taxon>
        <taxon>PACMAD clade</taxon>
        <taxon>Panicoideae</taxon>
        <taxon>Andropogonodae</taxon>
        <taxon>Andropogoneae</taxon>
        <taxon>Tripsacinae</taxon>
        <taxon>Zea</taxon>
    </lineage>
</organism>
<comment type="function">
    <text evidence="16">Catalyzes the interconversion of serine and glycine.</text>
</comment>
<comment type="pathway">
    <text evidence="4 17">One-carbon metabolism; tetrahydrofolate interconversion.</text>
</comment>
<dbReference type="GO" id="GO:0042651">
    <property type="term" value="C:thylakoid membrane"/>
    <property type="evidence" value="ECO:0007669"/>
    <property type="project" value="InterPro"/>
</dbReference>
<dbReference type="FunFam" id="1.10.287.980:FF:000001">
    <property type="entry name" value="Cytochrome b6-f complex subunit 4"/>
    <property type="match status" value="1"/>
</dbReference>
<dbReference type="GO" id="GO:0019264">
    <property type="term" value="P:glycine biosynthetic process from serine"/>
    <property type="evidence" value="ECO:0007669"/>
    <property type="project" value="InterPro"/>
</dbReference>
<reference evidence="19" key="1">
    <citation type="journal article" date="2018" name="Nat. Genet.">
        <title>Extensive intraspecific gene order and gene structural variations between Mo17 and other maize genomes.</title>
        <authorList>
            <person name="Sun S."/>
            <person name="Zhou Y."/>
            <person name="Chen J."/>
            <person name="Shi J."/>
            <person name="Zhao H."/>
            <person name="Zhao H."/>
            <person name="Song W."/>
            <person name="Zhang M."/>
            <person name="Cui Y."/>
            <person name="Dong X."/>
            <person name="Liu H."/>
            <person name="Ma X."/>
            <person name="Jiao Y."/>
            <person name="Wang B."/>
            <person name="Wei X."/>
            <person name="Stein J.C."/>
            <person name="Glaubitz J.C."/>
            <person name="Lu F."/>
            <person name="Yu G."/>
            <person name="Liang C."/>
            <person name="Fengler K."/>
            <person name="Li B."/>
            <person name="Rafalski A."/>
            <person name="Schnable P.S."/>
            <person name="Ware D.H."/>
            <person name="Buckler E.S."/>
            <person name="Lai J."/>
        </authorList>
    </citation>
    <scope>NUCLEOTIDE SEQUENCE [LARGE SCALE GENOMIC DNA]</scope>
    <source>
        <tissue evidence="19">Seedling</tissue>
    </source>
</reference>
<comment type="catalytic activity">
    <reaction evidence="1 17">
        <text>(6R)-5,10-methylene-5,6,7,8-tetrahydrofolate + glycine + H2O = (6S)-5,6,7,8-tetrahydrofolate + L-serine</text>
        <dbReference type="Rhea" id="RHEA:15481"/>
        <dbReference type="ChEBI" id="CHEBI:15377"/>
        <dbReference type="ChEBI" id="CHEBI:15636"/>
        <dbReference type="ChEBI" id="CHEBI:33384"/>
        <dbReference type="ChEBI" id="CHEBI:57305"/>
        <dbReference type="ChEBI" id="CHEBI:57453"/>
        <dbReference type="EC" id="2.1.2.1"/>
    </reaction>
</comment>
<dbReference type="AlphaFoldDB" id="A0A317YHR7"/>
<dbReference type="InterPro" id="IPR005798">
    <property type="entry name" value="Cyt_b/b6_C"/>
</dbReference>
<dbReference type="InterPro" id="IPR005870">
    <property type="entry name" value="Cyt_b6/f_cplx_suIV"/>
</dbReference>
<gene>
    <name evidence="19" type="primary">SHM4_5</name>
    <name evidence="19" type="ORF">Zm00014a_021211</name>
</gene>
<feature type="domain" description="Cytochrome b/b6 C-terminal region profile" evidence="18">
    <location>
        <begin position="471"/>
        <end position="549"/>
    </location>
</feature>
<evidence type="ECO:0000256" key="2">
    <source>
        <dbReference type="ARBA" id="ARBA00001933"/>
    </source>
</evidence>
<dbReference type="GO" id="GO:0009767">
    <property type="term" value="P:photosynthetic electron transport chain"/>
    <property type="evidence" value="ECO:0007669"/>
    <property type="project" value="InterPro"/>
</dbReference>
<keyword evidence="13" id="KW-1133">Transmembrane helix</keyword>
<dbReference type="Gene3D" id="1.10.287.980">
    <property type="entry name" value="plastocyanin oxidoreductase"/>
    <property type="match status" value="1"/>
</dbReference>
<keyword evidence="14" id="KW-0472">Membrane</keyword>
<dbReference type="Gene3D" id="3.90.1150.10">
    <property type="entry name" value="Aspartate Aminotransferase, domain 1"/>
    <property type="match status" value="1"/>
</dbReference>
<dbReference type="InterPro" id="IPR048260">
    <property type="entry name" value="Cytochrome_b_C_euk/bac"/>
</dbReference>
<evidence type="ECO:0000256" key="17">
    <source>
        <dbReference type="RuleBase" id="RU000585"/>
    </source>
</evidence>
<evidence type="ECO:0000256" key="15">
    <source>
        <dbReference type="ARBA" id="ARBA00025834"/>
    </source>
</evidence>
<keyword evidence="7" id="KW-0602">Photosynthesis</keyword>
<evidence type="ECO:0000256" key="11">
    <source>
        <dbReference type="ARBA" id="ARBA00022898"/>
    </source>
</evidence>
<evidence type="ECO:0000256" key="8">
    <source>
        <dbReference type="ARBA" id="ARBA00022563"/>
    </source>
</evidence>
<dbReference type="InterPro" id="IPR039429">
    <property type="entry name" value="SHMT-like_dom"/>
</dbReference>
<dbReference type="GO" id="GO:0004372">
    <property type="term" value="F:glycine hydroxymethyltransferase activity"/>
    <property type="evidence" value="ECO:0007669"/>
    <property type="project" value="UniProtKB-EC"/>
</dbReference>
<evidence type="ECO:0000256" key="7">
    <source>
        <dbReference type="ARBA" id="ARBA00022531"/>
    </source>
</evidence>
<comment type="similarity">
    <text evidence="5 17">Belongs to the SHMT family.</text>
</comment>
<evidence type="ECO:0000256" key="5">
    <source>
        <dbReference type="ARBA" id="ARBA00006376"/>
    </source>
</evidence>
<dbReference type="PROSITE" id="PS00096">
    <property type="entry name" value="SHMT"/>
    <property type="match status" value="1"/>
</dbReference>
<dbReference type="SUPFAM" id="SSF81648">
    <property type="entry name" value="a domain/subunit of cytochrome bc1 complex (Ubiquinol-cytochrome c reductase)"/>
    <property type="match status" value="1"/>
</dbReference>
<keyword evidence="9 17" id="KW-0808">Transferase</keyword>
<comment type="caution">
    <text evidence="19">The sequence shown here is derived from an EMBL/GenBank/DDBJ whole genome shotgun (WGS) entry which is preliminary data.</text>
</comment>
<keyword evidence="10" id="KW-0812">Transmembrane</keyword>
<evidence type="ECO:0000313" key="19">
    <source>
        <dbReference type="EMBL" id="PWZ57381.1"/>
    </source>
</evidence>
<dbReference type="PANTHER" id="PTHR11680:SF11">
    <property type="entry name" value="SERINE HYDROXYMETHYLTRANSFERASE"/>
    <property type="match status" value="1"/>
</dbReference>
<dbReference type="GO" id="GO:0032259">
    <property type="term" value="P:methylation"/>
    <property type="evidence" value="ECO:0007669"/>
    <property type="project" value="UniProtKB-KW"/>
</dbReference>
<keyword evidence="19" id="KW-0489">Methyltransferase</keyword>
<dbReference type="GO" id="GO:0016491">
    <property type="term" value="F:oxidoreductase activity"/>
    <property type="evidence" value="ECO:0007669"/>
    <property type="project" value="UniProtKB-UniRule"/>
</dbReference>
<dbReference type="FunFam" id="3.40.640.10:FF:000097">
    <property type="entry name" value="Serine hydroxymethyltransferase"/>
    <property type="match status" value="1"/>
</dbReference>
<dbReference type="GO" id="GO:0009055">
    <property type="term" value="F:electron transfer activity"/>
    <property type="evidence" value="ECO:0007669"/>
    <property type="project" value="InterPro"/>
</dbReference>
<comment type="subunit">
    <text evidence="15">The 4 large subunits of the cytochrome b6-f complex are cytochrome b6, subunit IV (17 kDa polypeptide, PetD), cytochrome f and the Rieske protein, while the 4 small subunits are PetG, PetL, PetM and PetN. The complex functions as a dimer.</text>
</comment>
<dbReference type="PROSITE" id="PS51003">
    <property type="entry name" value="CYTB_CTER"/>
    <property type="match status" value="1"/>
</dbReference>